<feature type="transmembrane region" description="Helical" evidence="1">
    <location>
        <begin position="212"/>
        <end position="237"/>
    </location>
</feature>
<evidence type="ECO:0000313" key="2">
    <source>
        <dbReference type="EMBL" id="GGA53001.1"/>
    </source>
</evidence>
<protein>
    <submittedName>
        <fullName evidence="2">Uncharacterized protein</fullName>
    </submittedName>
</protein>
<feature type="transmembrane region" description="Helical" evidence="1">
    <location>
        <begin position="129"/>
        <end position="150"/>
    </location>
</feature>
<proteinExistence type="predicted"/>
<accession>A0ABQ1GYL6</accession>
<keyword evidence="1" id="KW-1133">Transmembrane helix</keyword>
<keyword evidence="1" id="KW-0812">Transmembrane</keyword>
<evidence type="ECO:0000313" key="3">
    <source>
        <dbReference type="Proteomes" id="UP000609323"/>
    </source>
</evidence>
<organism evidence="2 3">
    <name type="scientific">Paenibacillus physcomitrellae</name>
    <dbReference type="NCBI Taxonomy" id="1619311"/>
    <lineage>
        <taxon>Bacteria</taxon>
        <taxon>Bacillati</taxon>
        <taxon>Bacillota</taxon>
        <taxon>Bacilli</taxon>
        <taxon>Bacillales</taxon>
        <taxon>Paenibacillaceae</taxon>
        <taxon>Paenibacillus</taxon>
    </lineage>
</organism>
<feature type="transmembrane region" description="Helical" evidence="1">
    <location>
        <begin position="187"/>
        <end position="205"/>
    </location>
</feature>
<gene>
    <name evidence="2" type="ORF">GCM10010917_42780</name>
</gene>
<comment type="caution">
    <text evidence="2">The sequence shown here is derived from an EMBL/GenBank/DDBJ whole genome shotgun (WGS) entry which is preliminary data.</text>
</comment>
<dbReference type="RefSeq" id="WP_094094652.1">
    <property type="nucleotide sequence ID" value="NZ_BMHF01000026.1"/>
</dbReference>
<feature type="transmembrane region" description="Helical" evidence="1">
    <location>
        <begin position="162"/>
        <end position="181"/>
    </location>
</feature>
<feature type="transmembrane region" description="Helical" evidence="1">
    <location>
        <begin position="15"/>
        <end position="36"/>
    </location>
</feature>
<evidence type="ECO:0000256" key="1">
    <source>
        <dbReference type="SAM" id="Phobius"/>
    </source>
</evidence>
<dbReference type="Proteomes" id="UP000609323">
    <property type="component" value="Unassembled WGS sequence"/>
</dbReference>
<name>A0ABQ1GYL6_9BACL</name>
<keyword evidence="1" id="KW-0472">Membrane</keyword>
<keyword evidence="3" id="KW-1185">Reference proteome</keyword>
<reference evidence="3" key="1">
    <citation type="journal article" date="2019" name="Int. J. Syst. Evol. Microbiol.">
        <title>The Global Catalogue of Microorganisms (GCM) 10K type strain sequencing project: providing services to taxonomists for standard genome sequencing and annotation.</title>
        <authorList>
            <consortium name="The Broad Institute Genomics Platform"/>
            <consortium name="The Broad Institute Genome Sequencing Center for Infectious Disease"/>
            <person name="Wu L."/>
            <person name="Ma J."/>
        </authorList>
    </citation>
    <scope>NUCLEOTIDE SEQUENCE [LARGE SCALE GENOMIC DNA]</scope>
    <source>
        <strain evidence="3">CGMCC 1.15044</strain>
    </source>
</reference>
<sequence>MTYIRSGWTSAVKQLPIAILLFLYQLLWSVFLYKIIHSAIIPVLQRYPDSGPGELSRLLFLVEGQMGLAGNSQLRLYGGLLAGMMLIRLLLTPLIRSGIYHGLLEEKDRDGAGWLFFEGIRKRWKPVSLFYVIELVLILLPAYWLVPKIYNQSIPLLNGDHHAFLLTGAALASWGVWIFLVKKLLEYALLGWISGAGLFVSLLWCARRLIQVIWISVLLGGLCLLVCSLFTAGAWIWTGMLGLILHQTYPLIGSFLRIWQTASQFHLWKTGTEK</sequence>
<dbReference type="EMBL" id="BMHF01000026">
    <property type="protein sequence ID" value="GGA53001.1"/>
    <property type="molecule type" value="Genomic_DNA"/>
</dbReference>